<keyword evidence="4" id="KW-1185">Reference proteome</keyword>
<name>A0A852U3I5_9ACTN</name>
<gene>
    <name evidence="3" type="ORF">HDA32_005152</name>
</gene>
<dbReference type="AlphaFoldDB" id="A0A852U3I5"/>
<reference evidence="3 4" key="1">
    <citation type="submission" date="2020-07" db="EMBL/GenBank/DDBJ databases">
        <title>Sequencing the genomes of 1000 actinobacteria strains.</title>
        <authorList>
            <person name="Klenk H.-P."/>
        </authorList>
    </citation>
    <scope>NUCLEOTIDE SEQUENCE [LARGE SCALE GENOMIC DNA]</scope>
    <source>
        <strain evidence="3 4">CXB654</strain>
    </source>
</reference>
<organism evidence="3 4">
    <name type="scientific">Spinactinospora alkalitolerans</name>
    <dbReference type="NCBI Taxonomy" id="687207"/>
    <lineage>
        <taxon>Bacteria</taxon>
        <taxon>Bacillati</taxon>
        <taxon>Actinomycetota</taxon>
        <taxon>Actinomycetes</taxon>
        <taxon>Streptosporangiales</taxon>
        <taxon>Nocardiopsidaceae</taxon>
        <taxon>Spinactinospora</taxon>
    </lineage>
</organism>
<dbReference type="GO" id="GO:0004674">
    <property type="term" value="F:protein serine/threonine kinase activity"/>
    <property type="evidence" value="ECO:0007669"/>
    <property type="project" value="UniProtKB-KW"/>
</dbReference>
<evidence type="ECO:0000313" key="3">
    <source>
        <dbReference type="EMBL" id="NYE50032.1"/>
    </source>
</evidence>
<dbReference type="InterPro" id="IPR050267">
    <property type="entry name" value="Anti-sigma-factor_SerPK"/>
</dbReference>
<dbReference type="PANTHER" id="PTHR35526">
    <property type="entry name" value="ANTI-SIGMA-F FACTOR RSBW-RELATED"/>
    <property type="match status" value="1"/>
</dbReference>
<dbReference type="SUPFAM" id="SSF55874">
    <property type="entry name" value="ATPase domain of HSP90 chaperone/DNA topoisomerase II/histidine kinase"/>
    <property type="match status" value="1"/>
</dbReference>
<sequence length="178" mass="18728">MDDTDDVVARWVRPGGQHVAQARTRVTARLRRLGVSVERLGDAEIMASELATNALRHGAGPVAVLAWPSDLGCVVVEVHDAGRTRPVLPSPIDPADVDAPAGSGWGLPMVTALARQRCGVAELPDGGKSVWFALPLSELFPPQPVLAGLVCARTWARSVLPAQGELRVRPQPSGLTAG</sequence>
<keyword evidence="1" id="KW-0808">Transferase</keyword>
<dbReference type="CDD" id="cd16936">
    <property type="entry name" value="HATPase_RsbW-like"/>
    <property type="match status" value="1"/>
</dbReference>
<protein>
    <recommendedName>
        <fullName evidence="2">Histidine kinase/HSP90-like ATPase domain-containing protein</fullName>
    </recommendedName>
</protein>
<keyword evidence="1" id="KW-0723">Serine/threonine-protein kinase</keyword>
<proteinExistence type="predicted"/>
<dbReference type="PANTHER" id="PTHR35526:SF3">
    <property type="entry name" value="ANTI-SIGMA-F FACTOR RSBW"/>
    <property type="match status" value="1"/>
</dbReference>
<dbReference type="RefSeq" id="WP_179645589.1">
    <property type="nucleotide sequence ID" value="NZ_BAAAYY010000019.1"/>
</dbReference>
<evidence type="ECO:0000256" key="1">
    <source>
        <dbReference type="ARBA" id="ARBA00022527"/>
    </source>
</evidence>
<comment type="caution">
    <text evidence="3">The sequence shown here is derived from an EMBL/GenBank/DDBJ whole genome shotgun (WGS) entry which is preliminary data.</text>
</comment>
<evidence type="ECO:0000313" key="4">
    <source>
        <dbReference type="Proteomes" id="UP000589036"/>
    </source>
</evidence>
<dbReference type="Proteomes" id="UP000589036">
    <property type="component" value="Unassembled WGS sequence"/>
</dbReference>
<evidence type="ECO:0000259" key="2">
    <source>
        <dbReference type="Pfam" id="PF13581"/>
    </source>
</evidence>
<dbReference type="Pfam" id="PF13581">
    <property type="entry name" value="HATPase_c_2"/>
    <property type="match status" value="1"/>
</dbReference>
<dbReference type="Gene3D" id="3.30.565.10">
    <property type="entry name" value="Histidine kinase-like ATPase, C-terminal domain"/>
    <property type="match status" value="1"/>
</dbReference>
<accession>A0A852U3I5</accession>
<keyword evidence="1" id="KW-0418">Kinase</keyword>
<feature type="domain" description="Histidine kinase/HSP90-like ATPase" evidence="2">
    <location>
        <begin position="17"/>
        <end position="116"/>
    </location>
</feature>
<dbReference type="InterPro" id="IPR036890">
    <property type="entry name" value="HATPase_C_sf"/>
</dbReference>
<dbReference type="EMBL" id="JACCCC010000001">
    <property type="protein sequence ID" value="NYE50032.1"/>
    <property type="molecule type" value="Genomic_DNA"/>
</dbReference>
<dbReference type="InterPro" id="IPR003594">
    <property type="entry name" value="HATPase_dom"/>
</dbReference>